<keyword evidence="3" id="KW-1185">Reference proteome</keyword>
<dbReference type="InterPro" id="IPR011006">
    <property type="entry name" value="CheY-like_superfamily"/>
</dbReference>
<reference evidence="3 4" key="1">
    <citation type="submission" date="2017-07" db="EMBL/GenBank/DDBJ databases">
        <title>Leptospira spp. isolated from tropical soils.</title>
        <authorList>
            <person name="Thibeaux R."/>
            <person name="Iraola G."/>
            <person name="Ferres I."/>
            <person name="Bierque E."/>
            <person name="Girault D."/>
            <person name="Soupe-Gilbert M.-E."/>
            <person name="Picardeau M."/>
            <person name="Goarant C."/>
        </authorList>
    </citation>
    <scope>NUCLEOTIDE SEQUENCE [LARGE SCALE GENOMIC DNA]</scope>
    <source>
        <strain evidence="1 4">FH2-B-C1</strain>
        <strain evidence="2 3">FH2-B-D1</strain>
    </source>
</reference>
<sequence>MPSLLFDCLFLNGLTKKEEKLLLSLLDWKEISFLEWASAGRFPETKSGEIVIRKSIETDSLSTALDWSKQPLLIGRIDSKLLKDLFDHGLNYFLNLESSKIVDIPLEEIPQKKGLNSMVVGPDPLLYQRIRAHLRAMGWEAYPCKELSILRDRYKEYEPGILFLDWERLNVKEAVEQLRNLPQRSTFPPVIGIRDVKRENLFQDLSMGIRDYCPELYSEKEILEILNQSLYEAERENIGAENQKRIVFEFRTGIQPTGIRIERIAPTQFSTDRLEKIKLRNLLSWMRNFL</sequence>
<dbReference type="SUPFAM" id="SSF52172">
    <property type="entry name" value="CheY-like"/>
    <property type="match status" value="1"/>
</dbReference>
<proteinExistence type="predicted"/>
<gene>
    <name evidence="2" type="ORF">CH376_17490</name>
    <name evidence="1" type="ORF">CH380_18585</name>
</gene>
<name>A0A2M9YJN5_9LEPT</name>
<comment type="caution">
    <text evidence="1">The sequence shown here is derived from an EMBL/GenBank/DDBJ whole genome shotgun (WGS) entry which is preliminary data.</text>
</comment>
<dbReference type="Proteomes" id="UP000232188">
    <property type="component" value="Unassembled WGS sequence"/>
</dbReference>
<evidence type="ECO:0000313" key="1">
    <source>
        <dbReference type="EMBL" id="PJZ51749.1"/>
    </source>
</evidence>
<dbReference type="Proteomes" id="UP000232149">
    <property type="component" value="Unassembled WGS sequence"/>
</dbReference>
<dbReference type="RefSeq" id="WP_100787252.1">
    <property type="nucleotide sequence ID" value="NZ_NPDU01000055.1"/>
</dbReference>
<accession>A0A2M9YJN5</accession>
<evidence type="ECO:0000313" key="4">
    <source>
        <dbReference type="Proteomes" id="UP000232188"/>
    </source>
</evidence>
<dbReference type="EMBL" id="NPDV01000020">
    <property type="protein sequence ID" value="PJZ51749.1"/>
    <property type="molecule type" value="Genomic_DNA"/>
</dbReference>
<dbReference type="AlphaFoldDB" id="A0A2M9YJN5"/>
<organism evidence="1 4">
    <name type="scientific">Leptospira adleri</name>
    <dbReference type="NCBI Taxonomy" id="2023186"/>
    <lineage>
        <taxon>Bacteria</taxon>
        <taxon>Pseudomonadati</taxon>
        <taxon>Spirochaetota</taxon>
        <taxon>Spirochaetia</taxon>
        <taxon>Leptospirales</taxon>
        <taxon>Leptospiraceae</taxon>
        <taxon>Leptospira</taxon>
    </lineage>
</organism>
<evidence type="ECO:0000313" key="3">
    <source>
        <dbReference type="Proteomes" id="UP000232149"/>
    </source>
</evidence>
<protein>
    <submittedName>
        <fullName evidence="1">Uncharacterized protein</fullName>
    </submittedName>
</protein>
<dbReference type="EMBL" id="NPDU01000055">
    <property type="protein sequence ID" value="PJZ60636.1"/>
    <property type="molecule type" value="Genomic_DNA"/>
</dbReference>
<evidence type="ECO:0000313" key="2">
    <source>
        <dbReference type="EMBL" id="PJZ60636.1"/>
    </source>
</evidence>